<accession>A0A392TPR9</accession>
<protein>
    <submittedName>
        <fullName evidence="1">Uncharacterized protein</fullName>
    </submittedName>
</protein>
<organism evidence="1 2">
    <name type="scientific">Trifolium medium</name>
    <dbReference type="NCBI Taxonomy" id="97028"/>
    <lineage>
        <taxon>Eukaryota</taxon>
        <taxon>Viridiplantae</taxon>
        <taxon>Streptophyta</taxon>
        <taxon>Embryophyta</taxon>
        <taxon>Tracheophyta</taxon>
        <taxon>Spermatophyta</taxon>
        <taxon>Magnoliopsida</taxon>
        <taxon>eudicotyledons</taxon>
        <taxon>Gunneridae</taxon>
        <taxon>Pentapetalae</taxon>
        <taxon>rosids</taxon>
        <taxon>fabids</taxon>
        <taxon>Fabales</taxon>
        <taxon>Fabaceae</taxon>
        <taxon>Papilionoideae</taxon>
        <taxon>50 kb inversion clade</taxon>
        <taxon>NPAAA clade</taxon>
        <taxon>Hologalegina</taxon>
        <taxon>IRL clade</taxon>
        <taxon>Trifolieae</taxon>
        <taxon>Trifolium</taxon>
    </lineage>
</organism>
<evidence type="ECO:0000313" key="1">
    <source>
        <dbReference type="EMBL" id="MCI62126.1"/>
    </source>
</evidence>
<evidence type="ECO:0000313" key="2">
    <source>
        <dbReference type="Proteomes" id="UP000265520"/>
    </source>
</evidence>
<sequence length="15" mass="1564">TFGGPDTQLEDPSAE</sequence>
<name>A0A392TPR9_9FABA</name>
<comment type="caution">
    <text evidence="1">The sequence shown here is derived from an EMBL/GenBank/DDBJ whole genome shotgun (WGS) entry which is preliminary data.</text>
</comment>
<proteinExistence type="predicted"/>
<dbReference type="EMBL" id="LXQA010613343">
    <property type="protein sequence ID" value="MCI62126.1"/>
    <property type="molecule type" value="Genomic_DNA"/>
</dbReference>
<dbReference type="Proteomes" id="UP000265520">
    <property type="component" value="Unassembled WGS sequence"/>
</dbReference>
<feature type="non-terminal residue" evidence="1">
    <location>
        <position position="1"/>
    </location>
</feature>
<reference evidence="1 2" key="1">
    <citation type="journal article" date="2018" name="Front. Plant Sci.">
        <title>Red Clover (Trifolium pratense) and Zigzag Clover (T. medium) - A Picture of Genomic Similarities and Differences.</title>
        <authorList>
            <person name="Dluhosova J."/>
            <person name="Istvanek J."/>
            <person name="Nedelnik J."/>
            <person name="Repkova J."/>
        </authorList>
    </citation>
    <scope>NUCLEOTIDE SEQUENCE [LARGE SCALE GENOMIC DNA]</scope>
    <source>
        <strain evidence="2">cv. 10/8</strain>
        <tissue evidence="1">Leaf</tissue>
    </source>
</reference>
<keyword evidence="2" id="KW-1185">Reference proteome</keyword>